<evidence type="ECO:0000259" key="1">
    <source>
        <dbReference type="Pfam" id="PF05050"/>
    </source>
</evidence>
<dbReference type="GO" id="GO:0032259">
    <property type="term" value="P:methylation"/>
    <property type="evidence" value="ECO:0007669"/>
    <property type="project" value="UniProtKB-KW"/>
</dbReference>
<dbReference type="PANTHER" id="PTHR34203:SF15">
    <property type="entry name" value="SLL1173 PROTEIN"/>
    <property type="match status" value="1"/>
</dbReference>
<dbReference type="OrthoDB" id="275825at2157"/>
<sequence length="183" mass="20832">MDVGASNADSSIFFAINGAEKVIALEPFPESYELGEYNIKINNLDHKIILLPYALSDYDGYTDFVISSENPNANTFNPSPYVEKLGIKFEQKIKVPTITLPSIIQKYNINKIFLLKMDCEGCEYNVLRNLPEDILNRIDNIILEYHNQIQDLPDILKRVGFTVEYDNKSTGLMKAYKNNNGLI</sequence>
<dbReference type="Pfam" id="PF05050">
    <property type="entry name" value="Methyltransf_21"/>
    <property type="match status" value="1"/>
</dbReference>
<keyword evidence="3" id="KW-1185">Reference proteome</keyword>
<dbReference type="InterPro" id="IPR029063">
    <property type="entry name" value="SAM-dependent_MTases_sf"/>
</dbReference>
<evidence type="ECO:0000313" key="3">
    <source>
        <dbReference type="Proteomes" id="UP000423396"/>
    </source>
</evidence>
<dbReference type="Proteomes" id="UP000423396">
    <property type="component" value="Chromosome"/>
</dbReference>
<dbReference type="InterPro" id="IPR052514">
    <property type="entry name" value="SAM-dependent_MTase"/>
</dbReference>
<name>A0A650CPH6_9CREN</name>
<dbReference type="EMBL" id="CP045483">
    <property type="protein sequence ID" value="QGR19741.1"/>
    <property type="molecule type" value="Genomic_DNA"/>
</dbReference>
<evidence type="ECO:0000313" key="2">
    <source>
        <dbReference type="EMBL" id="QGR19741.1"/>
    </source>
</evidence>
<dbReference type="Gene3D" id="3.40.50.150">
    <property type="entry name" value="Vaccinia Virus protein VP39"/>
    <property type="match status" value="1"/>
</dbReference>
<dbReference type="GO" id="GO:0008168">
    <property type="term" value="F:methyltransferase activity"/>
    <property type="evidence" value="ECO:0007669"/>
    <property type="project" value="UniProtKB-KW"/>
</dbReference>
<organism evidence="2 3">
    <name type="scientific">Stygiolobus azoricus</name>
    <dbReference type="NCBI Taxonomy" id="41675"/>
    <lineage>
        <taxon>Archaea</taxon>
        <taxon>Thermoproteota</taxon>
        <taxon>Thermoprotei</taxon>
        <taxon>Sulfolobales</taxon>
        <taxon>Sulfolobaceae</taxon>
        <taxon>Stygiolobus</taxon>
    </lineage>
</organism>
<feature type="domain" description="Methyltransferase FkbM" evidence="1">
    <location>
        <begin position="2"/>
        <end position="161"/>
    </location>
</feature>
<dbReference type="NCBIfam" id="TIGR01444">
    <property type="entry name" value="fkbM_fam"/>
    <property type="match status" value="1"/>
</dbReference>
<keyword evidence="2" id="KW-0808">Transferase</keyword>
<proteinExistence type="predicted"/>
<dbReference type="PANTHER" id="PTHR34203">
    <property type="entry name" value="METHYLTRANSFERASE, FKBM FAMILY PROTEIN"/>
    <property type="match status" value="1"/>
</dbReference>
<reference evidence="2 3" key="1">
    <citation type="submission" date="2019-10" db="EMBL/GenBank/DDBJ databases">
        <title>Genome Sequences from Six Type Strain Members of the Archaeal Family Sulfolobaceae: Acidianus ambivalens, Acidianus infernus, Metallosphaera prunae, Stygiolobus azoricus, Sulfolobus metallicus, and Sulfurisphaera ohwakuensis.</title>
        <authorList>
            <person name="Counts J.A."/>
            <person name="Kelly R.M."/>
        </authorList>
    </citation>
    <scope>NUCLEOTIDE SEQUENCE [LARGE SCALE GENOMIC DNA]</scope>
    <source>
        <strain evidence="2 3">FC6</strain>
    </source>
</reference>
<dbReference type="InterPro" id="IPR006342">
    <property type="entry name" value="FkbM_mtfrase"/>
</dbReference>
<accession>A0A650CPH6</accession>
<gene>
    <name evidence="2" type="ORF">D1868_06875</name>
</gene>
<dbReference type="AlphaFoldDB" id="A0A650CPH6"/>
<protein>
    <submittedName>
        <fullName evidence="2">FkbM family methyltransferase</fullName>
    </submittedName>
</protein>
<dbReference type="KEGG" id="sazo:D1868_06875"/>
<dbReference type="SUPFAM" id="SSF53335">
    <property type="entry name" value="S-adenosyl-L-methionine-dependent methyltransferases"/>
    <property type="match status" value="1"/>
</dbReference>
<keyword evidence="2" id="KW-0489">Methyltransferase</keyword>